<reference evidence="1" key="1">
    <citation type="submission" date="2020-05" db="EMBL/GenBank/DDBJ databases">
        <authorList>
            <consortium name="Genoscope - CEA"/>
            <person name="William W."/>
        </authorList>
    </citation>
    <scope>NUCLEOTIDE SEQUENCE [LARGE SCALE GENOMIC DNA]</scope>
    <source>
        <strain evidence="1">PCC 7821</strain>
        <plasmid evidence="1">pII</plasmid>
    </source>
</reference>
<organism evidence="1 2">
    <name type="scientific">Planktothrix rubescens CCAP 1459/22</name>
    <dbReference type="NCBI Taxonomy" id="329571"/>
    <lineage>
        <taxon>Bacteria</taxon>
        <taxon>Bacillati</taxon>
        <taxon>Cyanobacteriota</taxon>
        <taxon>Cyanophyceae</taxon>
        <taxon>Oscillatoriophycideae</taxon>
        <taxon>Oscillatoriales</taxon>
        <taxon>Microcoleaceae</taxon>
        <taxon>Planktothrix</taxon>
    </lineage>
</organism>
<keyword evidence="1" id="KW-0614">Plasmid</keyword>
<geneLocation type="plasmid" evidence="1 2">
    <name>pII</name>
</geneLocation>
<dbReference type="EMBL" id="LR812493">
    <property type="protein sequence ID" value="CAC5339859.1"/>
    <property type="molecule type" value="Genomic_DNA"/>
</dbReference>
<evidence type="ECO:0000313" key="1">
    <source>
        <dbReference type="EMBL" id="CAC5339859.1"/>
    </source>
</evidence>
<accession>A0A6J7ZEW0</accession>
<gene>
    <name evidence="1" type="ORF">PLAN_P0016</name>
</gene>
<dbReference type="Proteomes" id="UP000196521">
    <property type="component" value="Plasmid pII"/>
</dbReference>
<evidence type="ECO:0000313" key="2">
    <source>
        <dbReference type="Proteomes" id="UP000196521"/>
    </source>
</evidence>
<protein>
    <submittedName>
        <fullName evidence="1">Uncharacterized protein</fullName>
    </submittedName>
</protein>
<dbReference type="RefSeq" id="WP_026796206.1">
    <property type="nucleotide sequence ID" value="NZ_LR812493.1"/>
</dbReference>
<sequence>MGILSAIKSFFVGDETENSRLPNVHQSAITPETFTPNQDNLYVSSELVREANNRGWVIDDELVQQSGEIAKSAKQNAKNVKKFGKNIKTLSKAELLTAKEMQKAIKLTADGDSKKYGIITQTQSMLDAQTVAYSAIKANYRENLKATNQRVNDALNGSQSKRNELKGR</sequence>
<dbReference type="AlphaFoldDB" id="A0A6J7ZEW0"/>
<name>A0A6J7ZEW0_PLARU</name>
<proteinExistence type="predicted"/>
<keyword evidence="2" id="KW-1185">Reference proteome</keyword>